<dbReference type="PANTHER" id="PTHR11492">
    <property type="entry name" value="NUCLEAR FACTOR I"/>
    <property type="match status" value="1"/>
</dbReference>
<sequence>MYSPLCLTQDEFHPFIEALLPHVRAFAYTWFNLQARKRKYFKKHEKRMSKEEERAVKDELLSEKPEVKQKWASRLLAKLRKDIRPEYREDFVLTVTGKKPPCCVLSNPDQKGKMRRIDCLRQADKVWRLDLVMVILFKGIPLESTDGERLVKSPQCSNPGLCVQPHHIGVSVKELDLYLAYFVHAAGSSRGWNHCNLASRHERRESRWPCSNVSVCSKASEMTGEPGGFQSSCDSGSRPPSLLPTTRGANLCCLRRHGAWDFSSFFNFSFYF</sequence>
<dbReference type="Proteomes" id="UP000000715">
    <property type="component" value="Unplaced"/>
</dbReference>
<evidence type="ECO:0000256" key="5">
    <source>
        <dbReference type="ARBA" id="ARBA00023125"/>
    </source>
</evidence>
<dbReference type="GO" id="GO:0005634">
    <property type="term" value="C:nucleus"/>
    <property type="evidence" value="ECO:0007669"/>
    <property type="project" value="UniProtKB-SubCell"/>
</dbReference>
<dbReference type="Pfam" id="PF03165">
    <property type="entry name" value="MH1"/>
    <property type="match status" value="1"/>
</dbReference>
<keyword evidence="3" id="KW-0235">DNA replication</keyword>
<evidence type="ECO:0000256" key="8">
    <source>
        <dbReference type="ARBA" id="ARBA00023242"/>
    </source>
</evidence>
<keyword evidence="4" id="KW-0805">Transcription regulation</keyword>
<feature type="domain" description="CTF/NF-I" evidence="9">
    <location>
        <begin position="1"/>
        <end position="194"/>
    </location>
</feature>
<evidence type="ECO:0000256" key="7">
    <source>
        <dbReference type="ARBA" id="ARBA00023163"/>
    </source>
</evidence>
<dbReference type="GeneID" id="101685682"/>
<dbReference type="InterPro" id="IPR019739">
    <property type="entry name" value="CTF/NFI_DNA-bd_CS"/>
</dbReference>
<evidence type="ECO:0000256" key="3">
    <source>
        <dbReference type="ARBA" id="ARBA00022705"/>
    </source>
</evidence>
<name>A0A8U0UMT0_MUSPF</name>
<evidence type="ECO:0000313" key="11">
    <source>
        <dbReference type="RefSeq" id="XP_044920559.1"/>
    </source>
</evidence>
<dbReference type="AlphaFoldDB" id="A0A8U0UMT0"/>
<organism evidence="10 11">
    <name type="scientific">Mustela putorius furo</name>
    <name type="common">European domestic ferret</name>
    <name type="synonym">Mustela furo</name>
    <dbReference type="NCBI Taxonomy" id="9669"/>
    <lineage>
        <taxon>Eukaryota</taxon>
        <taxon>Metazoa</taxon>
        <taxon>Chordata</taxon>
        <taxon>Craniata</taxon>
        <taxon>Vertebrata</taxon>
        <taxon>Euteleostomi</taxon>
        <taxon>Mammalia</taxon>
        <taxon>Eutheria</taxon>
        <taxon>Laurasiatheria</taxon>
        <taxon>Carnivora</taxon>
        <taxon>Caniformia</taxon>
        <taxon>Musteloidea</taxon>
        <taxon>Mustelidae</taxon>
        <taxon>Mustelinae</taxon>
        <taxon>Mustela</taxon>
    </lineage>
</organism>
<dbReference type="CTD" id="4774"/>
<dbReference type="InterPro" id="IPR000647">
    <property type="entry name" value="CTF/NFI"/>
</dbReference>
<keyword evidence="8" id="KW-0539">Nucleus</keyword>
<dbReference type="PROSITE" id="PS00349">
    <property type="entry name" value="CTF_NFI_1"/>
    <property type="match status" value="1"/>
</dbReference>
<dbReference type="GO" id="GO:0000981">
    <property type="term" value="F:DNA-binding transcription factor activity, RNA polymerase II-specific"/>
    <property type="evidence" value="ECO:0007669"/>
    <property type="project" value="TreeGrafter"/>
</dbReference>
<keyword evidence="10" id="KW-1185">Reference proteome</keyword>
<dbReference type="PROSITE" id="PS51080">
    <property type="entry name" value="CTF_NFI_2"/>
    <property type="match status" value="1"/>
</dbReference>
<dbReference type="SMART" id="SM00523">
    <property type="entry name" value="DWA"/>
    <property type="match status" value="1"/>
</dbReference>
<keyword evidence="7" id="KW-0804">Transcription</keyword>
<evidence type="ECO:0000259" key="9">
    <source>
        <dbReference type="PROSITE" id="PS51080"/>
    </source>
</evidence>
<protein>
    <submittedName>
        <fullName evidence="11">Nuclear factor 1 A-type isoform X7</fullName>
    </submittedName>
</protein>
<comment type="subcellular location">
    <subcellularLocation>
        <location evidence="1">Nucleus</location>
    </subcellularLocation>
</comment>
<evidence type="ECO:0000256" key="2">
    <source>
        <dbReference type="ARBA" id="ARBA00011432"/>
    </source>
</evidence>
<dbReference type="InterPro" id="IPR019548">
    <property type="entry name" value="CTF/NFI_DNA-bd_N"/>
</dbReference>
<keyword evidence="6" id="KW-0010">Activator</keyword>
<proteinExistence type="predicted"/>
<reference evidence="11" key="1">
    <citation type="submission" date="2025-08" db="UniProtKB">
        <authorList>
            <consortium name="RefSeq"/>
        </authorList>
    </citation>
    <scope>IDENTIFICATION</scope>
    <source>
        <tissue evidence="11">Brain</tissue>
    </source>
</reference>
<dbReference type="Pfam" id="PF10524">
    <property type="entry name" value="NfI_DNAbd_pre-N"/>
    <property type="match status" value="1"/>
</dbReference>
<gene>
    <name evidence="11" type="primary">NFIA</name>
</gene>
<dbReference type="PANTHER" id="PTHR11492:SF6">
    <property type="entry name" value="NUCLEAR FACTOR 1 A-TYPE"/>
    <property type="match status" value="1"/>
</dbReference>
<evidence type="ECO:0000256" key="6">
    <source>
        <dbReference type="ARBA" id="ARBA00023159"/>
    </source>
</evidence>
<accession>A0A8U0UMT0</accession>
<dbReference type="InterPro" id="IPR020604">
    <property type="entry name" value="CTF/NFI_DNA-bd-dom"/>
</dbReference>
<evidence type="ECO:0000256" key="4">
    <source>
        <dbReference type="ARBA" id="ARBA00023015"/>
    </source>
</evidence>
<dbReference type="RefSeq" id="XP_044920559.1">
    <property type="nucleotide sequence ID" value="XM_045064624.1"/>
</dbReference>
<evidence type="ECO:0000256" key="1">
    <source>
        <dbReference type="ARBA" id="ARBA00004123"/>
    </source>
</evidence>
<evidence type="ECO:0000313" key="10">
    <source>
        <dbReference type="Proteomes" id="UP000000715"/>
    </source>
</evidence>
<dbReference type="GO" id="GO:0000978">
    <property type="term" value="F:RNA polymerase II cis-regulatory region sequence-specific DNA binding"/>
    <property type="evidence" value="ECO:0007669"/>
    <property type="project" value="TreeGrafter"/>
</dbReference>
<dbReference type="GO" id="GO:0006260">
    <property type="term" value="P:DNA replication"/>
    <property type="evidence" value="ECO:0007669"/>
    <property type="project" value="UniProtKB-KW"/>
</dbReference>
<dbReference type="GO" id="GO:0045893">
    <property type="term" value="P:positive regulation of DNA-templated transcription"/>
    <property type="evidence" value="ECO:0007669"/>
    <property type="project" value="UniProtKB-ARBA"/>
</dbReference>
<keyword evidence="5" id="KW-0238">DNA-binding</keyword>
<comment type="subunit">
    <text evidence="2">Binds DNA as a homodimer.</text>
</comment>
<dbReference type="InterPro" id="IPR003619">
    <property type="entry name" value="MAD_homology1_Dwarfin-type"/>
</dbReference>